<dbReference type="EMBL" id="UINC01059665">
    <property type="protein sequence ID" value="SVB83328.1"/>
    <property type="molecule type" value="Genomic_DNA"/>
</dbReference>
<protein>
    <recommendedName>
        <fullName evidence="1">Ribonucleotide reductase large subunit N-terminal domain-containing protein</fullName>
    </recommendedName>
</protein>
<dbReference type="Gene3D" id="3.20.70.20">
    <property type="match status" value="1"/>
</dbReference>
<reference evidence="2" key="1">
    <citation type="submission" date="2018-05" db="EMBL/GenBank/DDBJ databases">
        <authorList>
            <person name="Lanie J.A."/>
            <person name="Ng W.-L."/>
            <person name="Kazmierczak K.M."/>
            <person name="Andrzejewski T.M."/>
            <person name="Davidsen T.M."/>
            <person name="Wayne K.J."/>
            <person name="Tettelin H."/>
            <person name="Glass J.I."/>
            <person name="Rusch D."/>
            <person name="Podicherti R."/>
            <person name="Tsui H.-C.T."/>
            <person name="Winkler M.E."/>
        </authorList>
    </citation>
    <scope>NUCLEOTIDE SEQUENCE</scope>
</reference>
<evidence type="ECO:0000259" key="1">
    <source>
        <dbReference type="Pfam" id="PF00317"/>
    </source>
</evidence>
<proteinExistence type="predicted"/>
<feature type="non-terminal residue" evidence="2">
    <location>
        <position position="107"/>
    </location>
</feature>
<dbReference type="GO" id="GO:0004748">
    <property type="term" value="F:ribonucleoside-diphosphate reductase activity, thioredoxin disulfide as acceptor"/>
    <property type="evidence" value="ECO:0007669"/>
    <property type="project" value="InterPro"/>
</dbReference>
<dbReference type="AlphaFoldDB" id="A0A382H7R0"/>
<dbReference type="GO" id="GO:0009263">
    <property type="term" value="P:deoxyribonucleotide biosynthetic process"/>
    <property type="evidence" value="ECO:0007669"/>
    <property type="project" value="InterPro"/>
</dbReference>
<gene>
    <name evidence="2" type="ORF">METZ01_LOCUS236182</name>
</gene>
<sequence length="107" mass="12620">MSNKAINSMFKHEGKTVNIMGKTRVKTYQELYMRLSQLQKEKEIPVHGDYLGDNELAQNIYKKKYFLKDLDNELIEKTPEDVFKRLSAFIATVEGTKVKQKQWSKKF</sequence>
<organism evidence="2">
    <name type="scientific">marine metagenome</name>
    <dbReference type="NCBI Taxonomy" id="408172"/>
    <lineage>
        <taxon>unclassified sequences</taxon>
        <taxon>metagenomes</taxon>
        <taxon>ecological metagenomes</taxon>
    </lineage>
</organism>
<evidence type="ECO:0000313" key="2">
    <source>
        <dbReference type="EMBL" id="SVB83328.1"/>
    </source>
</evidence>
<accession>A0A382H7R0</accession>
<feature type="domain" description="Ribonucleotide reductase large subunit N-terminal" evidence="1">
    <location>
        <begin position="54"/>
        <end position="107"/>
    </location>
</feature>
<dbReference type="Pfam" id="PF00317">
    <property type="entry name" value="Ribonuc_red_lgN"/>
    <property type="match status" value="1"/>
</dbReference>
<dbReference type="InterPro" id="IPR013509">
    <property type="entry name" value="RNR_lsu_N"/>
</dbReference>
<dbReference type="GO" id="GO:0005524">
    <property type="term" value="F:ATP binding"/>
    <property type="evidence" value="ECO:0007669"/>
    <property type="project" value="InterPro"/>
</dbReference>
<name>A0A382H7R0_9ZZZZ</name>